<dbReference type="EMBL" id="LASV01000170">
    <property type="protein sequence ID" value="KKA21769.1"/>
    <property type="molecule type" value="Genomic_DNA"/>
</dbReference>
<dbReference type="PANTHER" id="PTHR31987">
    <property type="entry name" value="GLUTAMINASE A-RELATED"/>
    <property type="match status" value="1"/>
</dbReference>
<dbReference type="InterPro" id="IPR033433">
    <property type="entry name" value="GtaA_N"/>
</dbReference>
<gene>
    <name evidence="5" type="ORF">T310_4218</name>
</gene>
<organism evidence="5 6">
    <name type="scientific">Rasamsonia emersonii (strain ATCC 16479 / CBS 393.64 / IMI 116815)</name>
    <dbReference type="NCBI Taxonomy" id="1408163"/>
    <lineage>
        <taxon>Eukaryota</taxon>
        <taxon>Fungi</taxon>
        <taxon>Dikarya</taxon>
        <taxon>Ascomycota</taxon>
        <taxon>Pezizomycotina</taxon>
        <taxon>Eurotiomycetes</taxon>
        <taxon>Eurotiomycetidae</taxon>
        <taxon>Eurotiales</taxon>
        <taxon>Trichocomaceae</taxon>
        <taxon>Rasamsonia</taxon>
    </lineage>
</organism>
<evidence type="ECO:0000313" key="6">
    <source>
        <dbReference type="Proteomes" id="UP000053958"/>
    </source>
</evidence>
<feature type="domain" description="Glutaminase A N-terminal" evidence="4">
    <location>
        <begin position="115"/>
        <end position="358"/>
    </location>
</feature>
<dbReference type="InterPro" id="IPR012341">
    <property type="entry name" value="6hp_glycosidase-like_sf"/>
</dbReference>
<feature type="signal peptide" evidence="1">
    <location>
        <begin position="1"/>
        <end position="17"/>
    </location>
</feature>
<evidence type="ECO:0000259" key="3">
    <source>
        <dbReference type="Pfam" id="PF16335"/>
    </source>
</evidence>
<dbReference type="Pfam" id="PF17168">
    <property type="entry name" value="DUF5127"/>
    <property type="match status" value="1"/>
</dbReference>
<name>A0A0F4YU61_RASE3</name>
<dbReference type="RefSeq" id="XP_013328381.1">
    <property type="nucleotide sequence ID" value="XM_013472927.1"/>
</dbReference>
<accession>A0A0F4YU61</accession>
<dbReference type="OrthoDB" id="431715at2759"/>
<dbReference type="Pfam" id="PF16335">
    <property type="entry name" value="GtaA_6_Hairpin"/>
    <property type="match status" value="1"/>
</dbReference>
<sequence>MLGTTSVFACLLALGAAQSYLPQLPQPVYFPLRPPALPLAVRGPYTSAWTSTAGNGTLNTAGASFWTGDSLGWEGIVTVDGISYEYLGTGSQSLPELPNFKSATPLSVRYDSQYSNFTFSAGPVEVTASFFSPVIPKDLCRTSIPLSYLITSVKSTDGAAHDVKLYSDVNAAWITYEYNKTVTWSLHESGISKPVNGSNATITAPSIFSWLLQLKDSYTFAENNQFPEWGNFTYSSSEGSARNFSFESGFSGNLRYKFINRHGLSNIVDSDYRGAGEREPAFAFAHDLGSVRTGSVVYTIGTIQQPAMRYLTSSGLTALQPWWTKCYGDIYQLIQFHYKDLKTSQALGAAFEAQLKADINQLYGVSGNGSLSSKAGYIGTLSAPWMYTNTSRGTDQFGNQYVFDSRNAYGFLDPHTYEGIAIPDVSEAASYYSIVALSARQIMGAYVLTVSPHSSDPLMFQKEISSDGNVNTVDVMYPAMPFFLYANPALLKYNLDPLFQNQEGGFYPNGYSMHDLGTNFPNATGHVEGNDEYMPVEESGNMILMTLAYSQFAGDKGYLSQHYNQMHQWAKYLLEFSLIPETQLSTDDFAGQLVNQTNLAVKGIVAIGAMAEIAKTVGASSDAANFSATATKYINKWEKFAVDPSEKHTLLAYEWRSSWGLLYNIYPDKLLGLGVVPAHIYEMQSNWYPQVSQIFGVPLDSRHFYTKSDWEMWTAATCEPATRRLFVDAIAYWLNETTTSLAFTDLYDTVGTGDYPNDDSGNPIQFIARPVQGGQFALLALAKKPNST</sequence>
<dbReference type="SUPFAM" id="SSF48208">
    <property type="entry name" value="Six-hairpin glycosidases"/>
    <property type="match status" value="1"/>
</dbReference>
<feature type="domain" description="Glutaminase A central" evidence="3">
    <location>
        <begin position="430"/>
        <end position="779"/>
    </location>
</feature>
<dbReference type="InterPro" id="IPR032515">
    <property type="entry name" value="DUF4964"/>
</dbReference>
<protein>
    <submittedName>
        <fullName evidence="5">Glutaminase GtaA</fullName>
    </submittedName>
</protein>
<reference evidence="5 6" key="1">
    <citation type="submission" date="2015-04" db="EMBL/GenBank/DDBJ databases">
        <authorList>
            <person name="Heijne W.H."/>
            <person name="Fedorova N.D."/>
            <person name="Nierman W.C."/>
            <person name="Vollebregt A.W."/>
            <person name="Zhao Z."/>
            <person name="Wu L."/>
            <person name="Kumar M."/>
            <person name="Stam H."/>
            <person name="van den Berg M.A."/>
            <person name="Pel H.J."/>
        </authorList>
    </citation>
    <scope>NUCLEOTIDE SEQUENCE [LARGE SCALE GENOMIC DNA]</scope>
    <source>
        <strain evidence="5 6">CBS 393.64</strain>
    </source>
</reference>
<dbReference type="GeneID" id="25316566"/>
<dbReference type="GO" id="GO:0003824">
    <property type="term" value="F:catalytic activity"/>
    <property type="evidence" value="ECO:0007669"/>
    <property type="project" value="UniProtKB-ARBA"/>
</dbReference>
<feature type="chain" id="PRO_5002482064" evidence="1">
    <location>
        <begin position="18"/>
        <end position="788"/>
    </location>
</feature>
<keyword evidence="6" id="KW-1185">Reference proteome</keyword>
<feature type="domain" description="DUF4964" evidence="2">
    <location>
        <begin position="31"/>
        <end position="90"/>
    </location>
</feature>
<evidence type="ECO:0000259" key="2">
    <source>
        <dbReference type="Pfam" id="PF16334"/>
    </source>
</evidence>
<keyword evidence="1" id="KW-0732">Signal</keyword>
<dbReference type="STRING" id="1408163.A0A0F4YU61"/>
<dbReference type="InterPro" id="IPR052743">
    <property type="entry name" value="Glutaminase_GtaA"/>
</dbReference>
<dbReference type="InterPro" id="IPR032514">
    <property type="entry name" value="GtaA_central"/>
</dbReference>
<dbReference type="Pfam" id="PF16334">
    <property type="entry name" value="DUF4964"/>
    <property type="match status" value="1"/>
</dbReference>
<evidence type="ECO:0000313" key="5">
    <source>
        <dbReference type="EMBL" id="KKA21769.1"/>
    </source>
</evidence>
<evidence type="ECO:0000256" key="1">
    <source>
        <dbReference type="SAM" id="SignalP"/>
    </source>
</evidence>
<dbReference type="AlphaFoldDB" id="A0A0F4YU61"/>
<dbReference type="Proteomes" id="UP000053958">
    <property type="component" value="Unassembled WGS sequence"/>
</dbReference>
<dbReference type="GO" id="GO:0005975">
    <property type="term" value="P:carbohydrate metabolic process"/>
    <property type="evidence" value="ECO:0007669"/>
    <property type="project" value="InterPro"/>
</dbReference>
<dbReference type="Gene3D" id="1.50.10.10">
    <property type="match status" value="1"/>
</dbReference>
<dbReference type="InterPro" id="IPR008928">
    <property type="entry name" value="6-hairpin_glycosidase_sf"/>
</dbReference>
<dbReference type="PANTHER" id="PTHR31987:SF1">
    <property type="entry name" value="GLUTAMINASE A"/>
    <property type="match status" value="1"/>
</dbReference>
<comment type="caution">
    <text evidence="5">The sequence shown here is derived from an EMBL/GenBank/DDBJ whole genome shotgun (WGS) entry which is preliminary data.</text>
</comment>
<proteinExistence type="predicted"/>
<evidence type="ECO:0000259" key="4">
    <source>
        <dbReference type="Pfam" id="PF17168"/>
    </source>
</evidence>